<feature type="domain" description="Gamma-butyrobetaine hydroxylase-like N-terminal" evidence="3">
    <location>
        <begin position="22"/>
        <end position="123"/>
    </location>
</feature>
<evidence type="ECO:0000256" key="2">
    <source>
        <dbReference type="ARBA" id="ARBA00023004"/>
    </source>
</evidence>
<gene>
    <name evidence="4" type="ORF">LOC71_10240</name>
</gene>
<dbReference type="Gene3D" id="3.30.2020.30">
    <property type="match status" value="1"/>
</dbReference>
<keyword evidence="5" id="KW-1185">Reference proteome</keyword>
<protein>
    <submittedName>
        <fullName evidence="4">DUF971 domain-containing protein</fullName>
    </submittedName>
</protein>
<reference evidence="4" key="1">
    <citation type="submission" date="2021-11" db="EMBL/GenBank/DDBJ databases">
        <title>Genome sequence.</title>
        <authorList>
            <person name="Sun Q."/>
        </authorList>
    </citation>
    <scope>NUCLEOTIDE SEQUENCE</scope>
    <source>
        <strain evidence="4">JC740</strain>
    </source>
</reference>
<evidence type="ECO:0000313" key="4">
    <source>
        <dbReference type="EMBL" id="MCC9642655.1"/>
    </source>
</evidence>
<dbReference type="RefSeq" id="WP_230273534.1">
    <property type="nucleotide sequence ID" value="NZ_JAJKFW010000022.1"/>
</dbReference>
<dbReference type="Pfam" id="PF06155">
    <property type="entry name" value="GBBH-like_N"/>
    <property type="match status" value="1"/>
</dbReference>
<evidence type="ECO:0000259" key="3">
    <source>
        <dbReference type="Pfam" id="PF06155"/>
    </source>
</evidence>
<dbReference type="InterPro" id="IPR010376">
    <property type="entry name" value="GBBH-like_N"/>
</dbReference>
<sequence length="127" mass="14094">MTFRERKIEDPVAYTPTSIQREGERGIRIEWNDGEVSTWTARELREACPCATCREKRGETGGHQAFTVTDANAPAKPLGLPVLSAAEARPLTIDGMQPVGTYAYNIRFSDGHSSGLFTLERLRRPAD</sequence>
<evidence type="ECO:0000256" key="1">
    <source>
        <dbReference type="ARBA" id="ARBA00022723"/>
    </source>
</evidence>
<keyword evidence="1" id="KW-0479">Metal-binding</keyword>
<dbReference type="InterPro" id="IPR038492">
    <property type="entry name" value="GBBH-like_N_sf"/>
</dbReference>
<keyword evidence="2" id="KW-0408">Iron</keyword>
<dbReference type="PANTHER" id="PTHR35303">
    <property type="entry name" value="OS02G0197800 PROTEIN"/>
    <property type="match status" value="1"/>
</dbReference>
<dbReference type="PANTHER" id="PTHR35303:SF5">
    <property type="entry name" value="OS02G0197800 PROTEIN"/>
    <property type="match status" value="1"/>
</dbReference>
<comment type="caution">
    <text evidence="4">The sequence shown here is derived from an EMBL/GenBank/DDBJ whole genome shotgun (WGS) entry which is preliminary data.</text>
</comment>
<organism evidence="4 5">
    <name type="scientific">Rhodopirellula halodulae</name>
    <dbReference type="NCBI Taxonomy" id="2894198"/>
    <lineage>
        <taxon>Bacteria</taxon>
        <taxon>Pseudomonadati</taxon>
        <taxon>Planctomycetota</taxon>
        <taxon>Planctomycetia</taxon>
        <taxon>Pirellulales</taxon>
        <taxon>Pirellulaceae</taxon>
        <taxon>Rhodopirellula</taxon>
    </lineage>
</organism>
<name>A0ABS8NGJ1_9BACT</name>
<evidence type="ECO:0000313" key="5">
    <source>
        <dbReference type="Proteomes" id="UP001430306"/>
    </source>
</evidence>
<dbReference type="Proteomes" id="UP001430306">
    <property type="component" value="Unassembled WGS sequence"/>
</dbReference>
<proteinExistence type="predicted"/>
<accession>A0ABS8NGJ1</accession>
<dbReference type="EMBL" id="JAJKFW010000022">
    <property type="protein sequence ID" value="MCC9642655.1"/>
    <property type="molecule type" value="Genomic_DNA"/>
</dbReference>